<comment type="caution">
    <text evidence="1">The sequence shown here is derived from an EMBL/GenBank/DDBJ whole genome shotgun (WGS) entry which is preliminary data.</text>
</comment>
<sequence>MSFETLEKEVKELPREFEETGDTCYLLKDPENADRESADVLADVIERIDFKALQNIFESIAAKSGIDPSKMNFVGPERFYDMTSMWDTLGRWNSEHNVIALNGSALKRSAERAGVDTELRVLSTLVHEEVHATSRYKSEIVKTQAGDREKITTGYGKYRRGNRSKGLKGEVFFDLLNEGVVELLAREVLLEYIRTTDFTDSRKVKEFMEAHEQKPEEMSGYWLAIKFVDVLVDKVSVKTGTDRNSVWRSFVRGLYEGVDFETKEFSQPFQELFGENFLQKLSKANFSKDIEALMKELETQ</sequence>
<accession>A0A0G1UWS9</accession>
<proteinExistence type="predicted"/>
<evidence type="ECO:0000313" key="2">
    <source>
        <dbReference type="Proteomes" id="UP000034600"/>
    </source>
</evidence>
<dbReference type="AlphaFoldDB" id="A0A0G1UWS9"/>
<name>A0A0G1UWS9_9BACT</name>
<protein>
    <submittedName>
        <fullName evidence="1">Uncharacterized protein</fullName>
    </submittedName>
</protein>
<organism evidence="1 2">
    <name type="scientific">Candidatus Jorgensenbacteria bacterium GW2011_GWC1_48_8</name>
    <dbReference type="NCBI Taxonomy" id="1618666"/>
    <lineage>
        <taxon>Bacteria</taxon>
        <taxon>Candidatus Joergenseniibacteriota</taxon>
    </lineage>
</organism>
<evidence type="ECO:0000313" key="1">
    <source>
        <dbReference type="EMBL" id="KKU98597.1"/>
    </source>
</evidence>
<gene>
    <name evidence="1" type="ORF">UY32_C0020G0005</name>
</gene>
<reference evidence="1 2" key="1">
    <citation type="journal article" date="2015" name="Nature">
        <title>rRNA introns, odd ribosomes, and small enigmatic genomes across a large radiation of phyla.</title>
        <authorList>
            <person name="Brown C.T."/>
            <person name="Hug L.A."/>
            <person name="Thomas B.C."/>
            <person name="Sharon I."/>
            <person name="Castelle C.J."/>
            <person name="Singh A."/>
            <person name="Wilkins M.J."/>
            <person name="Williams K.H."/>
            <person name="Banfield J.F."/>
        </authorList>
    </citation>
    <scope>NUCLEOTIDE SEQUENCE [LARGE SCALE GENOMIC DNA]</scope>
</reference>
<dbReference type="EMBL" id="LCPO01000020">
    <property type="protein sequence ID" value="KKU98597.1"/>
    <property type="molecule type" value="Genomic_DNA"/>
</dbReference>
<dbReference type="Proteomes" id="UP000034600">
    <property type="component" value="Unassembled WGS sequence"/>
</dbReference>